<name>A0A9Q1HEK4_HOLLE</name>
<accession>A0A9Q1HEK4</accession>
<dbReference type="PANTHER" id="PTHR34714:SF3">
    <property type="match status" value="1"/>
</dbReference>
<dbReference type="EMBL" id="JAIZAY010000002">
    <property type="protein sequence ID" value="KAJ8046737.1"/>
    <property type="molecule type" value="Genomic_DNA"/>
</dbReference>
<keyword evidence="1" id="KW-0472">Membrane</keyword>
<keyword evidence="1" id="KW-1133">Transmembrane helix</keyword>
<gene>
    <name evidence="2" type="ORF">HOLleu_05513</name>
</gene>
<evidence type="ECO:0000313" key="3">
    <source>
        <dbReference type="Proteomes" id="UP001152320"/>
    </source>
</evidence>
<organism evidence="2 3">
    <name type="scientific">Holothuria leucospilota</name>
    <name type="common">Black long sea cucumber</name>
    <name type="synonym">Mertensiothuria leucospilota</name>
    <dbReference type="NCBI Taxonomy" id="206669"/>
    <lineage>
        <taxon>Eukaryota</taxon>
        <taxon>Metazoa</taxon>
        <taxon>Echinodermata</taxon>
        <taxon>Eleutherozoa</taxon>
        <taxon>Echinozoa</taxon>
        <taxon>Holothuroidea</taxon>
        <taxon>Aspidochirotacea</taxon>
        <taxon>Aspidochirotida</taxon>
        <taxon>Holothuriidae</taxon>
        <taxon>Holothuria</taxon>
    </lineage>
</organism>
<dbReference type="InterPro" id="IPR036265">
    <property type="entry name" value="HIT-like_sf"/>
</dbReference>
<keyword evidence="1" id="KW-0812">Transmembrane</keyword>
<comment type="caution">
    <text evidence="2">The sequence shown here is derived from an EMBL/GenBank/DDBJ whole genome shotgun (WGS) entry which is preliminary data.</text>
</comment>
<reference evidence="2" key="1">
    <citation type="submission" date="2021-10" db="EMBL/GenBank/DDBJ databases">
        <title>Tropical sea cucumber genome reveals ecological adaptation and Cuvierian tubules defense mechanism.</title>
        <authorList>
            <person name="Chen T."/>
        </authorList>
    </citation>
    <scope>NUCLEOTIDE SEQUENCE</scope>
    <source>
        <strain evidence="2">Nanhai2018</strain>
        <tissue evidence="2">Muscle</tissue>
    </source>
</reference>
<keyword evidence="3" id="KW-1185">Reference proteome</keyword>
<dbReference type="Proteomes" id="UP001152320">
    <property type="component" value="Chromosome 2"/>
</dbReference>
<dbReference type="SUPFAM" id="SSF54197">
    <property type="entry name" value="HIT-like"/>
    <property type="match status" value="1"/>
</dbReference>
<dbReference type="PANTHER" id="PTHR34714">
    <property type="entry name" value="EGF-LIKE DOMAIN-CONTAINING PROTEIN"/>
    <property type="match status" value="1"/>
</dbReference>
<evidence type="ECO:0008006" key="4">
    <source>
        <dbReference type="Google" id="ProtNLM"/>
    </source>
</evidence>
<dbReference type="OrthoDB" id="5945460at2759"/>
<dbReference type="AlphaFoldDB" id="A0A9Q1HEK4"/>
<evidence type="ECO:0000256" key="1">
    <source>
        <dbReference type="SAM" id="Phobius"/>
    </source>
</evidence>
<proteinExistence type="predicted"/>
<sequence>MRHGLRGTGRKFTLVGSVLVVFFIIYKLAGGSLGSPNMNGVSVNQIFNKDNSRVYDECLLLHKLGSISDMEKAFRIWDSHDVCRDLHQKFSAIFRLSSSKSHIRVEQPFLSKVKRWLPGRYSKEQIENQEIMSLFNKYTYEHSIINLVRSKRPGVSSTDDVETYIKNLVQESAKNCDFCQYHTNTAKHTFGRIVSKYAVSAANVFPFDGYHGLIIPRTHHPLKFSEEEFLDVMDVATRWMIKGHEETPSYRFPHLTWDCLPKGSASQVHTHAQVTLNSQAHYGQMELLKSAASRYEKEFVGESYFQTLLQIHQNLNLSICLGNARAYANLTPKKDNDMFFIALEPSEEYFKLLYLVLRAFIDEMKIYAWSLVTFFPALVSFKDSDGSWDHKSIPVITRLINRGPPTLLRADISSLELFAASNVNVDPYKTIAGVRRFLQSSGIDSKC</sequence>
<feature type="transmembrane region" description="Helical" evidence="1">
    <location>
        <begin position="12"/>
        <end position="29"/>
    </location>
</feature>
<evidence type="ECO:0000313" key="2">
    <source>
        <dbReference type="EMBL" id="KAJ8046737.1"/>
    </source>
</evidence>
<protein>
    <recommendedName>
        <fullName evidence="4">Galactose-1-phosphate uridylyltransferase</fullName>
    </recommendedName>
</protein>